<dbReference type="OrthoDB" id="1305902at2759"/>
<evidence type="ECO:0000259" key="2">
    <source>
        <dbReference type="Pfam" id="PF03732"/>
    </source>
</evidence>
<dbReference type="GeneID" id="111025302"/>
<keyword evidence="3" id="KW-1185">Reference proteome</keyword>
<accession>A0A6J1E251</accession>
<evidence type="ECO:0000313" key="3">
    <source>
        <dbReference type="Proteomes" id="UP000504603"/>
    </source>
</evidence>
<evidence type="ECO:0000256" key="1">
    <source>
        <dbReference type="SAM" id="MobiDB-lite"/>
    </source>
</evidence>
<feature type="domain" description="Retrotransposon gag" evidence="2">
    <location>
        <begin position="122"/>
        <end position="215"/>
    </location>
</feature>
<organism evidence="3 4">
    <name type="scientific">Momordica charantia</name>
    <name type="common">Bitter gourd</name>
    <name type="synonym">Balsam pear</name>
    <dbReference type="NCBI Taxonomy" id="3673"/>
    <lineage>
        <taxon>Eukaryota</taxon>
        <taxon>Viridiplantae</taxon>
        <taxon>Streptophyta</taxon>
        <taxon>Embryophyta</taxon>
        <taxon>Tracheophyta</taxon>
        <taxon>Spermatophyta</taxon>
        <taxon>Magnoliopsida</taxon>
        <taxon>eudicotyledons</taxon>
        <taxon>Gunneridae</taxon>
        <taxon>Pentapetalae</taxon>
        <taxon>rosids</taxon>
        <taxon>fabids</taxon>
        <taxon>Cucurbitales</taxon>
        <taxon>Cucurbitaceae</taxon>
        <taxon>Momordiceae</taxon>
        <taxon>Momordica</taxon>
    </lineage>
</organism>
<dbReference type="PANTHER" id="PTHR33223">
    <property type="entry name" value="CCHC-TYPE DOMAIN-CONTAINING PROTEIN"/>
    <property type="match status" value="1"/>
</dbReference>
<dbReference type="AlphaFoldDB" id="A0A6J1E251"/>
<feature type="region of interest" description="Disordered" evidence="1">
    <location>
        <begin position="1"/>
        <end position="21"/>
    </location>
</feature>
<dbReference type="Pfam" id="PF03732">
    <property type="entry name" value="Retrotrans_gag"/>
    <property type="match status" value="1"/>
</dbReference>
<proteinExistence type="predicted"/>
<dbReference type="RefSeq" id="XP_022158836.1">
    <property type="nucleotide sequence ID" value="XM_022303144.1"/>
</dbReference>
<reference evidence="4" key="1">
    <citation type="submission" date="2025-08" db="UniProtKB">
        <authorList>
            <consortium name="RefSeq"/>
        </authorList>
    </citation>
    <scope>IDENTIFICATION</scope>
    <source>
        <strain evidence="4">OHB3-1</strain>
    </source>
</reference>
<name>A0A6J1E251_MOMCH</name>
<dbReference type="InterPro" id="IPR005162">
    <property type="entry name" value="Retrotrans_gag_dom"/>
</dbReference>
<dbReference type="Proteomes" id="UP000504603">
    <property type="component" value="Unplaced"/>
</dbReference>
<sequence>MNRNAQDPPPPQNPPVNGDMAGEEAANRVGEIPNLILLADNRDVAMRNYVTHAFHNLNSGINNPLPQAAQFELKPVMFQILQTMGQFGGLTNEDPYSHLKSFIEIANAFQLPGNSEDALRLKMFPFSLRDGARTWINALEPNSINTWAELTDKFLAKYHTLTKNADLREDIVSFRQKENEAVQEAWERFKELLRRCPSHGLPSCVQIEQFYRGLDRSSKMMLNTLANGSLLEKSVNEIVDVLNKMTDINDQGEMGRSLPKKQVSTGIFELDTVASMQAQMAAMNQMLKQLTMEKETKTVTSAIPEHSPILQISDISCVYCGQGAQRNFNPYSNTYNPGWRHHPNFSWSNQGVASSSAQAPAQQYK</sequence>
<dbReference type="KEGG" id="mcha:111025302"/>
<evidence type="ECO:0000313" key="4">
    <source>
        <dbReference type="RefSeq" id="XP_022158836.1"/>
    </source>
</evidence>
<dbReference type="PANTHER" id="PTHR33223:SF6">
    <property type="entry name" value="CCHC-TYPE DOMAIN-CONTAINING PROTEIN"/>
    <property type="match status" value="1"/>
</dbReference>
<protein>
    <submittedName>
        <fullName evidence="4">Uncharacterized protein LOC111025302</fullName>
    </submittedName>
</protein>
<gene>
    <name evidence="4" type="primary">LOC111025302</name>
</gene>